<organism evidence="2">
    <name type="scientific">Anguilla anguilla</name>
    <name type="common">European freshwater eel</name>
    <name type="synonym">Muraena anguilla</name>
    <dbReference type="NCBI Taxonomy" id="7936"/>
    <lineage>
        <taxon>Eukaryota</taxon>
        <taxon>Metazoa</taxon>
        <taxon>Chordata</taxon>
        <taxon>Craniata</taxon>
        <taxon>Vertebrata</taxon>
        <taxon>Euteleostomi</taxon>
        <taxon>Actinopterygii</taxon>
        <taxon>Neopterygii</taxon>
        <taxon>Teleostei</taxon>
        <taxon>Anguilliformes</taxon>
        <taxon>Anguillidae</taxon>
        <taxon>Anguilla</taxon>
    </lineage>
</organism>
<sequence length="36" mass="4235">MSSACVTQQTTDKQHRTADQRESKRRLRKCITKTLK</sequence>
<accession>A0A0E9VA68</accession>
<reference evidence="2" key="2">
    <citation type="journal article" date="2015" name="Fish Shellfish Immunol.">
        <title>Early steps in the European eel (Anguilla anguilla)-Vibrio vulnificus interaction in the gills: Role of the RtxA13 toxin.</title>
        <authorList>
            <person name="Callol A."/>
            <person name="Pajuelo D."/>
            <person name="Ebbesson L."/>
            <person name="Teles M."/>
            <person name="MacKenzie S."/>
            <person name="Amaro C."/>
        </authorList>
    </citation>
    <scope>NUCLEOTIDE SEQUENCE</scope>
</reference>
<feature type="compositionally biased region" description="Basic residues" evidence="1">
    <location>
        <begin position="23"/>
        <end position="36"/>
    </location>
</feature>
<dbReference type="EMBL" id="GBXM01034237">
    <property type="protein sequence ID" value="JAH74340.1"/>
    <property type="molecule type" value="Transcribed_RNA"/>
</dbReference>
<name>A0A0E9VA68_ANGAN</name>
<feature type="region of interest" description="Disordered" evidence="1">
    <location>
        <begin position="1"/>
        <end position="36"/>
    </location>
</feature>
<reference evidence="2" key="1">
    <citation type="submission" date="2014-11" db="EMBL/GenBank/DDBJ databases">
        <authorList>
            <person name="Amaro Gonzalez C."/>
        </authorList>
    </citation>
    <scope>NUCLEOTIDE SEQUENCE</scope>
</reference>
<evidence type="ECO:0000256" key="1">
    <source>
        <dbReference type="SAM" id="MobiDB-lite"/>
    </source>
</evidence>
<protein>
    <submittedName>
        <fullName evidence="2">Uncharacterized protein</fullName>
    </submittedName>
</protein>
<feature type="compositionally biased region" description="Polar residues" evidence="1">
    <location>
        <begin position="1"/>
        <end position="11"/>
    </location>
</feature>
<feature type="compositionally biased region" description="Basic and acidic residues" evidence="1">
    <location>
        <begin position="12"/>
        <end position="22"/>
    </location>
</feature>
<proteinExistence type="predicted"/>
<evidence type="ECO:0000313" key="2">
    <source>
        <dbReference type="EMBL" id="JAH74340.1"/>
    </source>
</evidence>
<dbReference type="AlphaFoldDB" id="A0A0E9VA68"/>